<feature type="compositionally biased region" description="Polar residues" evidence="5">
    <location>
        <begin position="298"/>
        <end position="325"/>
    </location>
</feature>
<evidence type="ECO:0000313" key="7">
    <source>
        <dbReference type="EnsemblMetazoa" id="BGLB031740-PA"/>
    </source>
</evidence>
<dbReference type="Pfam" id="PF13901">
    <property type="entry name" value="RH_dom"/>
    <property type="match status" value="1"/>
</dbReference>
<dbReference type="PANTHER" id="PTHR45971">
    <property type="entry name" value="PHOX (PX) DOMAIN-CONTAINING PROTEIN"/>
    <property type="match status" value="1"/>
</dbReference>
<feature type="region of interest" description="Disordered" evidence="5">
    <location>
        <begin position="597"/>
        <end position="637"/>
    </location>
</feature>
<dbReference type="AlphaFoldDB" id="A0A2C9LJ18"/>
<feature type="region of interest" description="Disordered" evidence="5">
    <location>
        <begin position="819"/>
        <end position="872"/>
    </location>
</feature>
<keyword evidence="4" id="KW-0072">Autophagy</keyword>
<dbReference type="CDD" id="cd17686">
    <property type="entry name" value="RUN_RUBCN"/>
    <property type="match status" value="1"/>
</dbReference>
<dbReference type="RefSeq" id="XP_013067441.2">
    <property type="nucleotide sequence ID" value="XM_013211987.2"/>
</dbReference>
<feature type="compositionally biased region" description="Low complexity" evidence="5">
    <location>
        <begin position="434"/>
        <end position="444"/>
    </location>
</feature>
<dbReference type="InterPro" id="IPR048569">
    <property type="entry name" value="RUBC_PIKBD"/>
</dbReference>
<feature type="compositionally biased region" description="Polar residues" evidence="5">
    <location>
        <begin position="506"/>
        <end position="517"/>
    </location>
</feature>
<dbReference type="Pfam" id="PF02759">
    <property type="entry name" value="RUN"/>
    <property type="match status" value="1"/>
</dbReference>
<dbReference type="VEuPathDB" id="VectorBase:BGLAX_036927"/>
<dbReference type="GO" id="GO:1901981">
    <property type="term" value="F:phosphatidylinositol phosphate binding"/>
    <property type="evidence" value="ECO:0007669"/>
    <property type="project" value="TreeGrafter"/>
</dbReference>
<comment type="subcellular location">
    <subcellularLocation>
        <location evidence="1">Late endosome</location>
    </subcellularLocation>
</comment>
<feature type="compositionally biased region" description="Polar residues" evidence="5">
    <location>
        <begin position="1240"/>
        <end position="1276"/>
    </location>
</feature>
<dbReference type="VEuPathDB" id="VectorBase:BGLB031740"/>
<dbReference type="OrthoDB" id="10067503at2759"/>
<dbReference type="KEGG" id="bgt:106055641"/>
<feature type="compositionally biased region" description="Polar residues" evidence="5">
    <location>
        <begin position="599"/>
        <end position="609"/>
    </location>
</feature>
<dbReference type="GO" id="GO:0005770">
    <property type="term" value="C:late endosome"/>
    <property type="evidence" value="ECO:0007669"/>
    <property type="project" value="UniProtKB-SubCell"/>
</dbReference>
<proteinExistence type="predicted"/>
<dbReference type="STRING" id="6526.A0A2C9LJ18"/>
<evidence type="ECO:0000256" key="3">
    <source>
        <dbReference type="ARBA" id="ARBA00022753"/>
    </source>
</evidence>
<feature type="compositionally biased region" description="Polar residues" evidence="5">
    <location>
        <begin position="617"/>
        <end position="631"/>
    </location>
</feature>
<gene>
    <name evidence="7" type="primary">106055641</name>
</gene>
<dbReference type="EnsemblMetazoa" id="BGLB031740-RA">
    <property type="protein sequence ID" value="BGLB031740-PA"/>
    <property type="gene ID" value="BGLB031740"/>
</dbReference>
<dbReference type="InterPro" id="IPR037213">
    <property type="entry name" value="Run_dom_sf"/>
</dbReference>
<evidence type="ECO:0000256" key="5">
    <source>
        <dbReference type="SAM" id="MobiDB-lite"/>
    </source>
</evidence>
<evidence type="ECO:0000313" key="8">
    <source>
        <dbReference type="Proteomes" id="UP000076420"/>
    </source>
</evidence>
<feature type="compositionally biased region" description="Acidic residues" evidence="5">
    <location>
        <begin position="856"/>
        <end position="866"/>
    </location>
</feature>
<evidence type="ECO:0000256" key="1">
    <source>
        <dbReference type="ARBA" id="ARBA00004603"/>
    </source>
</evidence>
<accession>A0A2C9LJ18</accession>
<feature type="region of interest" description="Disordered" evidence="5">
    <location>
        <begin position="1239"/>
        <end position="1276"/>
    </location>
</feature>
<feature type="compositionally biased region" description="Low complexity" evidence="5">
    <location>
        <begin position="837"/>
        <end position="852"/>
    </location>
</feature>
<dbReference type="InterPro" id="IPR004012">
    <property type="entry name" value="Run_dom"/>
</dbReference>
<feature type="domain" description="RUN" evidence="6">
    <location>
        <begin position="36"/>
        <end position="171"/>
    </location>
</feature>
<dbReference type="Gene3D" id="1.20.58.900">
    <property type="match status" value="1"/>
</dbReference>
<keyword evidence="3" id="KW-0967">Endosome</keyword>
<evidence type="ECO:0000256" key="2">
    <source>
        <dbReference type="ARBA" id="ARBA00022553"/>
    </source>
</evidence>
<dbReference type="InterPro" id="IPR025258">
    <property type="entry name" value="RH_dom"/>
</dbReference>
<dbReference type="PANTHER" id="PTHR45971:SF1">
    <property type="entry name" value="RUBICON, ISOFORM A"/>
    <property type="match status" value="1"/>
</dbReference>
<dbReference type="Pfam" id="PF21054">
    <property type="entry name" value="RUBC_PIKBD"/>
    <property type="match status" value="1"/>
</dbReference>
<protein>
    <recommendedName>
        <fullName evidence="6">RUN domain-containing protein</fullName>
    </recommendedName>
</protein>
<feature type="region of interest" description="Disordered" evidence="5">
    <location>
        <begin position="547"/>
        <end position="579"/>
    </location>
</feature>
<dbReference type="InterPro" id="IPR052428">
    <property type="entry name" value="Autophagy_HostDef_Reg"/>
</dbReference>
<dbReference type="PROSITE" id="PS50826">
    <property type="entry name" value="RUN"/>
    <property type="match status" value="1"/>
</dbReference>
<dbReference type="SMART" id="SM01175">
    <property type="entry name" value="DUF4206"/>
    <property type="match status" value="1"/>
</dbReference>
<feature type="compositionally biased region" description="Polar residues" evidence="5">
    <location>
        <begin position="445"/>
        <end position="456"/>
    </location>
</feature>
<dbReference type="Proteomes" id="UP000076420">
    <property type="component" value="Unassembled WGS sequence"/>
</dbReference>
<feature type="region of interest" description="Disordered" evidence="5">
    <location>
        <begin position="496"/>
        <end position="517"/>
    </location>
</feature>
<name>A0A2C9LJ18_BIOGL</name>
<feature type="region of interest" description="Disordered" evidence="5">
    <location>
        <begin position="298"/>
        <end position="326"/>
    </location>
</feature>
<feature type="region of interest" description="Disordered" evidence="5">
    <location>
        <begin position="781"/>
        <end position="802"/>
    </location>
</feature>
<dbReference type="SUPFAM" id="SSF140741">
    <property type="entry name" value="RUN domain-like"/>
    <property type="match status" value="1"/>
</dbReference>
<feature type="region of interest" description="Disordered" evidence="5">
    <location>
        <begin position="434"/>
        <end position="456"/>
    </location>
</feature>
<organism evidence="7 8">
    <name type="scientific">Biomphalaria glabrata</name>
    <name type="common">Bloodfluke planorb</name>
    <name type="synonym">Freshwater snail</name>
    <dbReference type="NCBI Taxonomy" id="6526"/>
    <lineage>
        <taxon>Eukaryota</taxon>
        <taxon>Metazoa</taxon>
        <taxon>Spiralia</taxon>
        <taxon>Lophotrochozoa</taxon>
        <taxon>Mollusca</taxon>
        <taxon>Gastropoda</taxon>
        <taxon>Heterobranchia</taxon>
        <taxon>Euthyneura</taxon>
        <taxon>Panpulmonata</taxon>
        <taxon>Hygrophila</taxon>
        <taxon>Lymnaeoidea</taxon>
        <taxon>Planorbidae</taxon>
        <taxon>Biomphalaria</taxon>
    </lineage>
</organism>
<evidence type="ECO:0000259" key="6">
    <source>
        <dbReference type="PROSITE" id="PS50826"/>
    </source>
</evidence>
<evidence type="ECO:0000256" key="4">
    <source>
        <dbReference type="ARBA" id="ARBA00023006"/>
    </source>
</evidence>
<keyword evidence="2" id="KW-0597">Phosphoprotein</keyword>
<feature type="region of interest" description="Disordered" evidence="5">
    <location>
        <begin position="680"/>
        <end position="699"/>
    </location>
</feature>
<reference evidence="7" key="1">
    <citation type="submission" date="2020-05" db="UniProtKB">
        <authorList>
            <consortium name="EnsemblMetazoa"/>
        </authorList>
    </citation>
    <scope>IDENTIFICATION</scope>
    <source>
        <strain evidence="7">BB02</strain>
    </source>
</reference>
<dbReference type="GO" id="GO:0006914">
    <property type="term" value="P:autophagy"/>
    <property type="evidence" value="ECO:0007669"/>
    <property type="project" value="UniProtKB-KW"/>
</dbReference>
<sequence>MADLGKDQERHCHDLLIKLKKTTESLLANQSAQGPWGTYGALRRVCDDAEAILNHRLINKKASSETSGGFWPFIQGLKWLSPNIASVIEKINRLKLSHTIDNTDDGRAWLRESVQDHSFITQLDILTFDMDYLRCHYYNDAFLCQPSYREAMRLCFKAIELNKPALLAEISPQLLKSGQVEYPNTDSKTEPGTRYQLRRTQSDWNTTDLIMGNKNSHLNVHYSSHLSCSNMSLAVDPSLGGSSLLQQKIISGPCFVSSLDSPGLLENLGTHPITDAMRNIQCSNNIHHFSQQPEHIQKRQSVPSLRQQQNVSLRPSSLSRTSQSVLIHDPGIKPENYVCENNKSSEIKNNDPQSNLQRNDSLSSFEDISNEADFLLRQKSDSLKMDMEDFTPELRNSHFSALTMLESSFPRADTSYKASSHIDIQITSLPHKNSISSGSSLGLGNASQRSESYHSQQESFINNGSHVSLGTDTLDCPNLRESPSCDKCSEGFKDSINSDVLDPKSRQSMGKQSPNKKLCVSNSDLTFGGGDTFSSIDKKLSFLVKSDPALNNQDPPIDNGIPLMSSWRNEPSSPRPWSEQDLYNLTSPGTSPVVRSLRGASQASQSSGNVYIPQGLLSATPTDGSSTTSAHSIEKEAAVNDVSNNSLMDKAKYFPSTSDASLHKKMGHKRWVSDTSAITIEGQSSEKTSRAGPQSSSVSNSNYVKAAARLAHQANGFKASGWETESYQSALTKPTEGQSLISYLTSQDFNTCANLEKENAHFHISEALIAAFESMKWNRMMQKQASGRKSSSSSSSSDEEIHALRQRIRIRKREKFLEKSQPFPSVSDGVPDAVTTSQSASSPANSSQDVSSMSEECNEDDEDGQDIDLPMSCDGQSNLAQLRSSGLTLSMASLYSDAELARSNKQIVKINAVEESLNPGSAEYIAISLLKKFSEKHLPKASELEWLVNEVDVPQSLLPLPASIPISPDDADNGDLATPNKTRLRGNMEWAPPRQQIIFSIHTPEKRETVMSRQNYRCAGCGKKIDRAFMKRCRYCVYLGKYFCPCCHSSELSVIPGYVLERWDFTRYPISTFSQSLLEKIWSEPLFHLETINPILYKRVRVLESIKESRQQLVHLHSLLVVCKRDPKVLKEMQALPSHWLSNDDSYSMADFMEVKSGTMLQRIRIFINLAVNHIRDCQLCQGLGFLCGMCQDKKVIFPFQLESVVTCQVCQSCYHRDCFVPEKCPKCIRREARRKVLQESISPDSPDSGNEDSTCSDKTLVSGGSPQSGSADELR</sequence>